<feature type="signal peptide" evidence="1">
    <location>
        <begin position="1"/>
        <end position="29"/>
    </location>
</feature>
<keyword evidence="1" id="KW-0732">Signal</keyword>
<accession>A0ABY9UQQ2</accession>
<proteinExistence type="predicted"/>
<sequence>MLTTKRNAIIGSAAIVLAGVLGGAASAQAAPAPVAAAGGTAPACIDRSDVTNNPDGGIAGYVYNNCGKTMRVKVVVHSWRDTSCQSIPNKQSRYFHTVGGRYDRTAVC</sequence>
<evidence type="ECO:0000313" key="3">
    <source>
        <dbReference type="Proteomes" id="UP001305606"/>
    </source>
</evidence>
<dbReference type="InterPro" id="IPR006311">
    <property type="entry name" value="TAT_signal"/>
</dbReference>
<dbReference type="PROSITE" id="PS51318">
    <property type="entry name" value="TAT"/>
    <property type="match status" value="1"/>
</dbReference>
<dbReference type="RefSeq" id="WP_268969658.1">
    <property type="nucleotide sequence ID" value="NZ_CP117522.1"/>
</dbReference>
<dbReference type="Proteomes" id="UP001305606">
    <property type="component" value="Chromosome"/>
</dbReference>
<feature type="chain" id="PRO_5047313758" evidence="1">
    <location>
        <begin position="30"/>
        <end position="108"/>
    </location>
</feature>
<keyword evidence="3" id="KW-1185">Reference proteome</keyword>
<gene>
    <name evidence="2" type="ORF">PS467_02025</name>
</gene>
<dbReference type="EMBL" id="CP117522">
    <property type="protein sequence ID" value="WNE94184.1"/>
    <property type="molecule type" value="Genomic_DNA"/>
</dbReference>
<reference evidence="2 3" key="1">
    <citation type="submission" date="2023-02" db="EMBL/GenBank/DDBJ databases">
        <title>Streptomyces sp. SCA4-21 with antifungal activity against Fusarium oxysporum f. sp. cubense, Streptomyces sp. SCA2-17 with antifungal activity against Fusarium oxysporum f. sp. cubense.</title>
        <authorList>
            <person name="Qi D."/>
        </authorList>
    </citation>
    <scope>NUCLEOTIDE SEQUENCE [LARGE SCALE GENOMIC DNA]</scope>
    <source>
        <strain evidence="2 3">SCA4-21</strain>
    </source>
</reference>
<dbReference type="Gene3D" id="2.60.40.20">
    <property type="entry name" value="Alpha-amylase inhibitor"/>
    <property type="match status" value="1"/>
</dbReference>
<organism evidence="2 3">
    <name type="scientific">Streptomyces luomodiensis</name>
    <dbReference type="NCBI Taxonomy" id="3026192"/>
    <lineage>
        <taxon>Bacteria</taxon>
        <taxon>Bacillati</taxon>
        <taxon>Actinomycetota</taxon>
        <taxon>Actinomycetes</taxon>
        <taxon>Kitasatosporales</taxon>
        <taxon>Streptomycetaceae</taxon>
        <taxon>Streptomyces</taxon>
    </lineage>
</organism>
<name>A0ABY9UQQ2_9ACTN</name>
<evidence type="ECO:0000256" key="1">
    <source>
        <dbReference type="SAM" id="SignalP"/>
    </source>
</evidence>
<evidence type="ECO:0000313" key="2">
    <source>
        <dbReference type="EMBL" id="WNE94184.1"/>
    </source>
</evidence>
<protein>
    <submittedName>
        <fullName evidence="2">Uncharacterized protein</fullName>
    </submittedName>
</protein>
<dbReference type="InterPro" id="IPR036379">
    <property type="entry name" value="A-amylase_inhib_sf"/>
</dbReference>